<keyword evidence="4" id="KW-0378">Hydrolase</keyword>
<protein>
    <submittedName>
        <fullName evidence="9">TIGR00255 family protein</fullName>
    </submittedName>
    <submittedName>
        <fullName evidence="10">YicC family protein</fullName>
    </submittedName>
</protein>
<evidence type="ECO:0000313" key="11">
    <source>
        <dbReference type="Proteomes" id="UP000199322"/>
    </source>
</evidence>
<gene>
    <name evidence="10" type="ORF">E4650_05750</name>
    <name evidence="9" type="ORF">SAMN04488588_1561</name>
</gene>
<feature type="coiled-coil region" evidence="6">
    <location>
        <begin position="154"/>
        <end position="207"/>
    </location>
</feature>
<reference evidence="10 12" key="2">
    <citation type="submission" date="2019-04" db="EMBL/GenBank/DDBJ databases">
        <title>Draft genome sequence data and analysis of a Fermenting Bacterium, Geotoga petraea strain HO-Geo1, isolated from heavy-oil petroleum reservoir in Russia.</title>
        <authorList>
            <person name="Grouzdev D.S."/>
            <person name="Semenova E.M."/>
            <person name="Sokolova D.S."/>
            <person name="Tourova T.P."/>
            <person name="Poltaraus A.B."/>
            <person name="Nazina T.N."/>
        </authorList>
    </citation>
    <scope>NUCLEOTIDE SEQUENCE [LARGE SCALE GENOMIC DNA]</scope>
    <source>
        <strain evidence="10 12">HO-Geo1</strain>
    </source>
</reference>
<dbReference type="InterPro" id="IPR013527">
    <property type="entry name" value="YicC-like_N"/>
</dbReference>
<dbReference type="Proteomes" id="UP000297288">
    <property type="component" value="Unassembled WGS sequence"/>
</dbReference>
<evidence type="ECO:0000256" key="6">
    <source>
        <dbReference type="SAM" id="Coils"/>
    </source>
</evidence>
<reference evidence="9 11" key="1">
    <citation type="submission" date="2016-10" db="EMBL/GenBank/DDBJ databases">
        <authorList>
            <person name="de Groot N.N."/>
        </authorList>
    </citation>
    <scope>NUCLEOTIDE SEQUENCE [LARGE SCALE GENOMIC DNA]</scope>
    <source>
        <strain evidence="9 11">WG14</strain>
    </source>
</reference>
<comment type="cofactor">
    <cofactor evidence="1">
        <name>a divalent metal cation</name>
        <dbReference type="ChEBI" id="CHEBI:60240"/>
    </cofactor>
</comment>
<comment type="similarity">
    <text evidence="5">Belongs to the YicC/YloC family.</text>
</comment>
<evidence type="ECO:0000313" key="12">
    <source>
        <dbReference type="Proteomes" id="UP000297288"/>
    </source>
</evidence>
<sequence>MRSMTGYGRIEKIIGDYNYSVEIKTLNGKYSNVKISLASIFSSLEIDIQNLIKSKLNRGNISVYIDIRFMNPEDFVDVDLGLAKSYSTALDKIASELHLSDEVSLDVLTKFREIIKIKIKEEKQEEIWEGLKNVLEETIEKVIEFQKHEGEDLKSILLSNVDELKEMVKKIENLSNDMKEEFRKRIKENLDEILDSEKINEDRLELEVALLAEKADISEEIDRLKSHLSRFTKIINDENESKGQKLDFLCQELHREFNTIASKSKITDITNLSVDGRVVVNKLREQVQNVH</sequence>
<organism evidence="9 11">
    <name type="scientific">Geotoga petraea</name>
    <dbReference type="NCBI Taxonomy" id="28234"/>
    <lineage>
        <taxon>Bacteria</taxon>
        <taxon>Thermotogati</taxon>
        <taxon>Thermotogota</taxon>
        <taxon>Thermotogae</taxon>
        <taxon>Petrotogales</taxon>
        <taxon>Petrotogaceae</taxon>
        <taxon>Geotoga</taxon>
    </lineage>
</organism>
<keyword evidence="2" id="KW-0540">Nuclease</keyword>
<accession>A0A1G6NJ81</accession>
<dbReference type="EMBL" id="FMYV01000006">
    <property type="protein sequence ID" value="SDC68050.1"/>
    <property type="molecule type" value="Genomic_DNA"/>
</dbReference>
<dbReference type="NCBIfam" id="TIGR00255">
    <property type="entry name" value="YicC/YloC family endoribonuclease"/>
    <property type="match status" value="1"/>
</dbReference>
<dbReference type="PANTHER" id="PTHR30636:SF3">
    <property type="entry name" value="UPF0701 PROTEIN YICC"/>
    <property type="match status" value="1"/>
</dbReference>
<evidence type="ECO:0000256" key="5">
    <source>
        <dbReference type="ARBA" id="ARBA00035648"/>
    </source>
</evidence>
<dbReference type="InterPro" id="IPR013551">
    <property type="entry name" value="YicC-like_C"/>
</dbReference>
<keyword evidence="3" id="KW-0255">Endonuclease</keyword>
<dbReference type="AlphaFoldDB" id="A0A1G6NJ81"/>
<feature type="domain" description="Endoribonuclease YicC-like N-terminal" evidence="7">
    <location>
        <begin position="1"/>
        <end position="154"/>
    </location>
</feature>
<proteinExistence type="inferred from homology"/>
<dbReference type="Pfam" id="PF08340">
    <property type="entry name" value="YicC-like_C"/>
    <property type="match status" value="1"/>
</dbReference>
<evidence type="ECO:0000256" key="2">
    <source>
        <dbReference type="ARBA" id="ARBA00022722"/>
    </source>
</evidence>
<dbReference type="GO" id="GO:0004521">
    <property type="term" value="F:RNA endonuclease activity"/>
    <property type="evidence" value="ECO:0007669"/>
    <property type="project" value="InterPro"/>
</dbReference>
<dbReference type="STRING" id="28234.SAMN04488588_1561"/>
<dbReference type="GO" id="GO:0016787">
    <property type="term" value="F:hydrolase activity"/>
    <property type="evidence" value="ECO:0007669"/>
    <property type="project" value="UniProtKB-KW"/>
</dbReference>
<dbReference type="EMBL" id="SRME01000003">
    <property type="protein sequence ID" value="TGG87843.1"/>
    <property type="molecule type" value="Genomic_DNA"/>
</dbReference>
<keyword evidence="6" id="KW-0175">Coiled coil</keyword>
<dbReference type="Pfam" id="PF03755">
    <property type="entry name" value="YicC-like_N"/>
    <property type="match status" value="1"/>
</dbReference>
<evidence type="ECO:0000256" key="1">
    <source>
        <dbReference type="ARBA" id="ARBA00001968"/>
    </source>
</evidence>
<keyword evidence="11" id="KW-1185">Reference proteome</keyword>
<feature type="domain" description="Endoribonuclease YicC-like C-terminal" evidence="8">
    <location>
        <begin position="171"/>
        <end position="290"/>
    </location>
</feature>
<dbReference type="PANTHER" id="PTHR30636">
    <property type="entry name" value="UPF0701 PROTEIN YICC"/>
    <property type="match status" value="1"/>
</dbReference>
<dbReference type="RefSeq" id="WP_091404489.1">
    <property type="nucleotide sequence ID" value="NZ_FMYV01000006.1"/>
</dbReference>
<dbReference type="InterPro" id="IPR005229">
    <property type="entry name" value="YicC/YloC-like"/>
</dbReference>
<evidence type="ECO:0000313" key="9">
    <source>
        <dbReference type="EMBL" id="SDC68050.1"/>
    </source>
</evidence>
<name>A0A1G6NJ81_9BACT</name>
<dbReference type="Proteomes" id="UP000199322">
    <property type="component" value="Unassembled WGS sequence"/>
</dbReference>
<evidence type="ECO:0000256" key="3">
    <source>
        <dbReference type="ARBA" id="ARBA00022759"/>
    </source>
</evidence>
<evidence type="ECO:0000313" key="10">
    <source>
        <dbReference type="EMBL" id="TGG87843.1"/>
    </source>
</evidence>
<evidence type="ECO:0000256" key="4">
    <source>
        <dbReference type="ARBA" id="ARBA00022801"/>
    </source>
</evidence>
<evidence type="ECO:0000259" key="8">
    <source>
        <dbReference type="Pfam" id="PF08340"/>
    </source>
</evidence>
<dbReference type="OrthoDB" id="9771229at2"/>
<evidence type="ECO:0000259" key="7">
    <source>
        <dbReference type="Pfam" id="PF03755"/>
    </source>
</evidence>